<comment type="caution">
    <text evidence="1">The sequence shown here is derived from an EMBL/GenBank/DDBJ whole genome shotgun (WGS) entry which is preliminary data.</text>
</comment>
<dbReference type="Proteomes" id="UP001597469">
    <property type="component" value="Unassembled WGS sequence"/>
</dbReference>
<gene>
    <name evidence="1" type="ORF">ACFSUS_08025</name>
</gene>
<proteinExistence type="predicted"/>
<accession>A0ABW5M0K0</accession>
<name>A0ABW5M0K0_9BACT</name>
<dbReference type="RefSeq" id="WP_381521376.1">
    <property type="nucleotide sequence ID" value="NZ_JBHULN010000004.1"/>
</dbReference>
<protein>
    <submittedName>
        <fullName evidence="1">Uncharacterized protein</fullName>
    </submittedName>
</protein>
<evidence type="ECO:0000313" key="2">
    <source>
        <dbReference type="Proteomes" id="UP001597469"/>
    </source>
</evidence>
<dbReference type="EMBL" id="JBHULN010000004">
    <property type="protein sequence ID" value="MFD2570575.1"/>
    <property type="molecule type" value="Genomic_DNA"/>
</dbReference>
<keyword evidence="2" id="KW-1185">Reference proteome</keyword>
<reference evidence="2" key="1">
    <citation type="journal article" date="2019" name="Int. J. Syst. Evol. Microbiol.">
        <title>The Global Catalogue of Microorganisms (GCM) 10K type strain sequencing project: providing services to taxonomists for standard genome sequencing and annotation.</title>
        <authorList>
            <consortium name="The Broad Institute Genomics Platform"/>
            <consortium name="The Broad Institute Genome Sequencing Center for Infectious Disease"/>
            <person name="Wu L."/>
            <person name="Ma J."/>
        </authorList>
    </citation>
    <scope>NUCLEOTIDE SEQUENCE [LARGE SCALE GENOMIC DNA]</scope>
    <source>
        <strain evidence="2">KCTC 42805</strain>
    </source>
</reference>
<sequence length="93" mass="10765">MQTIRNQMTIKAMAQDRYILNFKGSPPLPAEDMRLIKSKANLVDASRKTLLVEVNEDEVIYELARKLPDWTVKKETQYAIPTTRPKVRKPPKP</sequence>
<organism evidence="1 2">
    <name type="scientific">Spirosoma soli</name>
    <dbReference type="NCBI Taxonomy" id="1770529"/>
    <lineage>
        <taxon>Bacteria</taxon>
        <taxon>Pseudomonadati</taxon>
        <taxon>Bacteroidota</taxon>
        <taxon>Cytophagia</taxon>
        <taxon>Cytophagales</taxon>
        <taxon>Cytophagaceae</taxon>
        <taxon>Spirosoma</taxon>
    </lineage>
</organism>
<evidence type="ECO:0000313" key="1">
    <source>
        <dbReference type="EMBL" id="MFD2570575.1"/>
    </source>
</evidence>